<keyword evidence="2" id="KW-1185">Reference proteome</keyword>
<feature type="compositionally biased region" description="Basic residues" evidence="1">
    <location>
        <begin position="484"/>
        <end position="494"/>
    </location>
</feature>
<dbReference type="AlphaFoldDB" id="A0A1I8FJE6"/>
<evidence type="ECO:0000313" key="3">
    <source>
        <dbReference type="WBParaSite" id="maker-unitig_36938-snap-gene-0.2-mRNA-1"/>
    </source>
</evidence>
<reference evidence="3" key="1">
    <citation type="submission" date="2016-11" db="UniProtKB">
        <authorList>
            <consortium name="WormBaseParasite"/>
        </authorList>
    </citation>
    <scope>IDENTIFICATION</scope>
</reference>
<feature type="region of interest" description="Disordered" evidence="1">
    <location>
        <begin position="484"/>
        <end position="539"/>
    </location>
</feature>
<organism evidence="2 3">
    <name type="scientific">Macrostomum lignano</name>
    <dbReference type="NCBI Taxonomy" id="282301"/>
    <lineage>
        <taxon>Eukaryota</taxon>
        <taxon>Metazoa</taxon>
        <taxon>Spiralia</taxon>
        <taxon>Lophotrochozoa</taxon>
        <taxon>Platyhelminthes</taxon>
        <taxon>Rhabditophora</taxon>
        <taxon>Macrostomorpha</taxon>
        <taxon>Macrostomida</taxon>
        <taxon>Macrostomidae</taxon>
        <taxon>Macrostomum</taxon>
    </lineage>
</organism>
<protein>
    <submittedName>
        <fullName evidence="3">Uncharacterized protein</fullName>
    </submittedName>
</protein>
<dbReference type="Proteomes" id="UP000095280">
    <property type="component" value="Unplaced"/>
</dbReference>
<sequence>MTCSNGTVYDIGYCYNRGGAFVCPSAQFDGSLILTITGISPNPLLPYYALLQAGSKWAYKFFLLGWRQLQVLLSGSEGLVQAQLGSRQTTWPIASEASEVLVLAVRGDIGYSVVALRHSVLCNAVTYDTTAAAETTPIVTTTIKQPLLGGDSSSSPSDSSSSAPVRFFDRWLLLQARPSRCSVRFLRPPARLQASSSRWLPSGSSTAAPSGFGLPLAAVRFFDPLLLQLVYRCSVRSSTAALQARLPLLRPVLRPLLLQARLPLLRRRFFDRCLLRLVYRCSPSGFFEPLLLQASGSSTRCSVPVLSTAASFRLVYWLLRPVLRPAALRLVYCCSVRFFDRRSFRLVHCTDLRRFFDRCSVRFIRTAAPSGSSTAAPSGFFDRCCSSGSSTAAPSDSSTAAPSDSSTAAPSDLVHRRSFWLVDRRFFWLVPPTLLLARPPPLLLTRPRRAFLLSDPPLLSSTAAPSDSSTAWLRPTAAHPTLLRHHRPLLRLSRRPADPSESSTADPSESSTADPSESFDPADLPSESSTADPSEFVDR</sequence>
<proteinExistence type="predicted"/>
<name>A0A1I8FJE6_9PLAT</name>
<evidence type="ECO:0000256" key="1">
    <source>
        <dbReference type="SAM" id="MobiDB-lite"/>
    </source>
</evidence>
<accession>A0A1I8FJE6</accession>
<dbReference type="WBParaSite" id="maker-unitig_36938-snap-gene-0.2-mRNA-1">
    <property type="protein sequence ID" value="maker-unitig_36938-snap-gene-0.2-mRNA-1"/>
    <property type="gene ID" value="maker-unitig_36938-snap-gene-0.2"/>
</dbReference>
<feature type="compositionally biased region" description="Low complexity" evidence="1">
    <location>
        <begin position="499"/>
        <end position="514"/>
    </location>
</feature>
<evidence type="ECO:0000313" key="2">
    <source>
        <dbReference type="Proteomes" id="UP000095280"/>
    </source>
</evidence>